<dbReference type="CDD" id="cd00090">
    <property type="entry name" value="HTH_ARSR"/>
    <property type="match status" value="1"/>
</dbReference>
<dbReference type="SMART" id="SM00226">
    <property type="entry name" value="LMWPc"/>
    <property type="match status" value="1"/>
</dbReference>
<dbReference type="RefSeq" id="WP_150446357.1">
    <property type="nucleotide sequence ID" value="NZ_VYQE01000005.1"/>
</dbReference>
<dbReference type="PROSITE" id="PS50987">
    <property type="entry name" value="HTH_ARSR_2"/>
    <property type="match status" value="1"/>
</dbReference>
<dbReference type="SUPFAM" id="SSF52788">
    <property type="entry name" value="Phosphotyrosine protein phosphatases I"/>
    <property type="match status" value="1"/>
</dbReference>
<keyword evidence="4" id="KW-1185">Reference proteome</keyword>
<dbReference type="PRINTS" id="PR00778">
    <property type="entry name" value="HTHARSR"/>
</dbReference>
<dbReference type="InterPro" id="IPR023485">
    <property type="entry name" value="Ptyr_pPase"/>
</dbReference>
<dbReference type="GO" id="GO:0046685">
    <property type="term" value="P:response to arsenic-containing substance"/>
    <property type="evidence" value="ECO:0007669"/>
    <property type="project" value="UniProtKB-KW"/>
</dbReference>
<dbReference type="Gene3D" id="1.10.10.10">
    <property type="entry name" value="Winged helix-like DNA-binding domain superfamily/Winged helix DNA-binding domain"/>
    <property type="match status" value="1"/>
</dbReference>
<dbReference type="Pfam" id="PF01451">
    <property type="entry name" value="LMWPc"/>
    <property type="match status" value="1"/>
</dbReference>
<dbReference type="PANTHER" id="PTHR43428">
    <property type="entry name" value="ARSENATE REDUCTASE"/>
    <property type="match status" value="1"/>
</dbReference>
<dbReference type="InterPro" id="IPR036388">
    <property type="entry name" value="WH-like_DNA-bd_sf"/>
</dbReference>
<evidence type="ECO:0000313" key="3">
    <source>
        <dbReference type="EMBL" id="KAA9006105.1"/>
    </source>
</evidence>
<accession>A0A5J5GD50</accession>
<dbReference type="InterPro" id="IPR001845">
    <property type="entry name" value="HTH_ArsR_DNA-bd_dom"/>
</dbReference>
<comment type="caution">
    <text evidence="3">The sequence shown here is derived from an EMBL/GenBank/DDBJ whole genome shotgun (WGS) entry which is preliminary data.</text>
</comment>
<dbReference type="EMBL" id="VYQE01000005">
    <property type="protein sequence ID" value="KAA9006105.1"/>
    <property type="molecule type" value="Genomic_DNA"/>
</dbReference>
<reference evidence="3 4" key="1">
    <citation type="submission" date="2019-09" db="EMBL/GenBank/DDBJ databases">
        <authorList>
            <person name="Park J.-S."/>
            <person name="Choi H.-J."/>
        </authorList>
    </citation>
    <scope>NUCLEOTIDE SEQUENCE [LARGE SCALE GENOMIC DNA]</scope>
    <source>
        <strain evidence="3 4">176SS1-4</strain>
    </source>
</reference>
<keyword evidence="1" id="KW-0059">Arsenical resistance</keyword>
<dbReference type="InterPro" id="IPR036390">
    <property type="entry name" value="WH_DNA-bd_sf"/>
</dbReference>
<dbReference type="InterPro" id="IPR011991">
    <property type="entry name" value="ArsR-like_HTH"/>
</dbReference>
<name>A0A5J5GD50_9RHOB</name>
<dbReference type="GO" id="GO:0003700">
    <property type="term" value="F:DNA-binding transcription factor activity"/>
    <property type="evidence" value="ECO:0007669"/>
    <property type="project" value="InterPro"/>
</dbReference>
<dbReference type="Gene3D" id="3.40.50.2300">
    <property type="match status" value="1"/>
</dbReference>
<dbReference type="NCBIfam" id="NF033788">
    <property type="entry name" value="HTH_metalloreg"/>
    <property type="match status" value="1"/>
</dbReference>
<evidence type="ECO:0000256" key="1">
    <source>
        <dbReference type="ARBA" id="ARBA00022849"/>
    </source>
</evidence>
<dbReference type="PANTHER" id="PTHR43428:SF1">
    <property type="entry name" value="ARSENATE REDUCTASE"/>
    <property type="match status" value="1"/>
</dbReference>
<dbReference type="AlphaFoldDB" id="A0A5J5GD50"/>
<sequence>MESKYLDQLAALAHPQRLALFRLLVRRYPDELSAGEIAETLGTRLSTLSTYLNSLRQAGLILQAREGRSLLYRVDMGRSGALMSYLFEDCCRGRPELCPTPFAERRDEARLSRPFNVLFVCTGNSARSIFGEALLRDIGGGRFRAYSAGTAPSSSLNPFALRVLEANGHETSTLRAKDVTEFREGTAPRMDFVFTVCDRAANEDCPAWPGQPVTAHWGLPDPVKATGTEAEKRLAFHGAYSALRQRIELFTALNIDTLDRMALQAAVDDLAVRKDPA</sequence>
<organism evidence="3 4">
    <name type="scientific">Histidinibacterium aquaticum</name>
    <dbReference type="NCBI Taxonomy" id="2613962"/>
    <lineage>
        <taxon>Bacteria</taxon>
        <taxon>Pseudomonadati</taxon>
        <taxon>Pseudomonadota</taxon>
        <taxon>Alphaproteobacteria</taxon>
        <taxon>Rhodobacterales</taxon>
        <taxon>Paracoccaceae</taxon>
        <taxon>Histidinibacterium</taxon>
    </lineage>
</organism>
<dbReference type="InterPro" id="IPR036196">
    <property type="entry name" value="Ptyr_pPase_sf"/>
</dbReference>
<dbReference type="CDD" id="cd16345">
    <property type="entry name" value="LMWP_ArsC"/>
    <property type="match status" value="1"/>
</dbReference>
<dbReference type="SMART" id="SM00418">
    <property type="entry name" value="HTH_ARSR"/>
    <property type="match status" value="1"/>
</dbReference>
<evidence type="ECO:0000313" key="4">
    <source>
        <dbReference type="Proteomes" id="UP000326554"/>
    </source>
</evidence>
<dbReference type="SUPFAM" id="SSF46785">
    <property type="entry name" value="Winged helix' DNA-binding domain"/>
    <property type="match status" value="1"/>
</dbReference>
<proteinExistence type="predicted"/>
<evidence type="ECO:0000259" key="2">
    <source>
        <dbReference type="PROSITE" id="PS50987"/>
    </source>
</evidence>
<gene>
    <name evidence="3" type="ORF">F3S47_16260</name>
</gene>
<protein>
    <submittedName>
        <fullName evidence="3">Metalloregulator ArsR/SmtB family transcription factor</fullName>
    </submittedName>
</protein>
<dbReference type="Proteomes" id="UP000326554">
    <property type="component" value="Unassembled WGS sequence"/>
</dbReference>
<feature type="domain" description="HTH arsR-type" evidence="2">
    <location>
        <begin position="1"/>
        <end position="94"/>
    </location>
</feature>
<dbReference type="Pfam" id="PF12840">
    <property type="entry name" value="HTH_20"/>
    <property type="match status" value="1"/>
</dbReference>